<dbReference type="KEGG" id="tbl:TBLA_0A10540"/>
<dbReference type="PROSITE" id="PS50850">
    <property type="entry name" value="MFS"/>
    <property type="match status" value="1"/>
</dbReference>
<feature type="transmembrane region" description="Helical" evidence="3">
    <location>
        <begin position="79"/>
        <end position="100"/>
    </location>
</feature>
<evidence type="ECO:0000313" key="6">
    <source>
        <dbReference type="Proteomes" id="UP000002866"/>
    </source>
</evidence>
<feature type="transmembrane region" description="Helical" evidence="3">
    <location>
        <begin position="339"/>
        <end position="357"/>
    </location>
</feature>
<keyword evidence="3" id="KW-0472">Membrane</keyword>
<accession>I2GXI0</accession>
<dbReference type="HOGENOM" id="CLU_001265_1_0_1"/>
<dbReference type="GeneID" id="14493581"/>
<dbReference type="GO" id="GO:0016020">
    <property type="term" value="C:membrane"/>
    <property type="evidence" value="ECO:0007669"/>
    <property type="project" value="UniProtKB-SubCell"/>
</dbReference>
<evidence type="ECO:0000256" key="2">
    <source>
        <dbReference type="ARBA" id="ARBA00006727"/>
    </source>
</evidence>
<feature type="transmembrane region" description="Helical" evidence="3">
    <location>
        <begin position="460"/>
        <end position="484"/>
    </location>
</feature>
<evidence type="ECO:0000256" key="3">
    <source>
        <dbReference type="SAM" id="Phobius"/>
    </source>
</evidence>
<feature type="transmembrane region" description="Helical" evidence="3">
    <location>
        <begin position="172"/>
        <end position="194"/>
    </location>
</feature>
<feature type="transmembrane region" description="Helical" evidence="3">
    <location>
        <begin position="434"/>
        <end position="454"/>
    </location>
</feature>
<evidence type="ECO:0000313" key="5">
    <source>
        <dbReference type="EMBL" id="CCH58832.1"/>
    </source>
</evidence>
<feature type="transmembrane region" description="Helical" evidence="3">
    <location>
        <begin position="120"/>
        <end position="142"/>
    </location>
</feature>
<keyword evidence="3" id="KW-0812">Transmembrane</keyword>
<feature type="transmembrane region" description="Helical" evidence="3">
    <location>
        <begin position="206"/>
        <end position="227"/>
    </location>
</feature>
<keyword evidence="3" id="KW-1133">Transmembrane helix</keyword>
<dbReference type="SUPFAM" id="SSF103473">
    <property type="entry name" value="MFS general substrate transporter"/>
    <property type="match status" value="1"/>
</dbReference>
<dbReference type="PANTHER" id="PTHR11360:SF177">
    <property type="entry name" value="RIBOFLAVIN TRANSPORTER MCH5"/>
    <property type="match status" value="1"/>
</dbReference>
<protein>
    <recommendedName>
        <fullName evidence="4">Major facilitator superfamily (MFS) profile domain-containing protein</fullName>
    </recommendedName>
</protein>
<reference evidence="5 6" key="1">
    <citation type="journal article" date="2011" name="Proc. Natl. Acad. Sci. U.S.A.">
        <title>Evolutionary erosion of yeast sex chromosomes by mating-type switching accidents.</title>
        <authorList>
            <person name="Gordon J.L."/>
            <person name="Armisen D."/>
            <person name="Proux-Wera E."/>
            <person name="Oheigeartaigh S.S."/>
            <person name="Byrne K.P."/>
            <person name="Wolfe K.H."/>
        </authorList>
    </citation>
    <scope>NUCLEOTIDE SEQUENCE [LARGE SCALE GENOMIC DNA]</scope>
    <source>
        <strain evidence="6">ATCC 34711 / CBS 6284 / DSM 70876 / NBRC 10599 / NRRL Y-10934 / UCD 77-7</strain>
    </source>
</reference>
<dbReference type="AlphaFoldDB" id="I2GXI0"/>
<feature type="transmembrane region" description="Helical" evidence="3">
    <location>
        <begin position="304"/>
        <end position="327"/>
    </location>
</feature>
<dbReference type="Gene3D" id="1.20.1250.20">
    <property type="entry name" value="MFS general substrate transporter like domains"/>
    <property type="match status" value="2"/>
</dbReference>
<dbReference type="Pfam" id="PF07690">
    <property type="entry name" value="MFS_1"/>
    <property type="match status" value="1"/>
</dbReference>
<sequence>MNGVEMSNDSVIWDIHSGRKNLTSIKSIELKSSIFHIHKNQLEDKHDIIDKVSTIKDKTDTLFICKEEKNSFPEGGLRGWLAVFASFIGMVASYGTMYAPGVIENYIKENQLNDTSSFEIGWIFSLYIFICFITFILGGTLFDNFGFKKPILIGTIIHVGSLFSLANCRELWQFILGYSILGGFGNGILIPCLISIPSQYFNRKRALAISIASIGGSIGGIIIPILLRKFFSMHRLNQLDYGFIWGIRTWAFLDLVLLLLALMSGQSRIIKENVKDSNIPSWKYYCKILLIDGFDYKGLKDVRYVFCVIATIFTEVSLKAAVTYLGSYCTSKDISNSNAYLIITIVSITGIPGRYITGYLADKFGRYNITILYTLFLTLLMLVDWFPFGTNLTNLYVIISIYGFLSSGAYTMLPVCCGQVTTTDKFAVRYSTMYFIIGFVQLGTIPGTGAIIGWGEKTHYQYYVLFCGLCSFLSLVFFIIARYCSVKFKLVKF</sequence>
<dbReference type="GO" id="GO:0022857">
    <property type="term" value="F:transmembrane transporter activity"/>
    <property type="evidence" value="ECO:0007669"/>
    <property type="project" value="InterPro"/>
</dbReference>
<gene>
    <name evidence="5" type="primary">TBLA0A10540</name>
    <name evidence="5" type="ORF">TBLA_0A10540</name>
</gene>
<dbReference type="InParanoid" id="I2GXI0"/>
<keyword evidence="6" id="KW-1185">Reference proteome</keyword>
<feature type="domain" description="Major facilitator superfamily (MFS) profile" evidence="4">
    <location>
        <begin position="81"/>
        <end position="493"/>
    </location>
</feature>
<evidence type="ECO:0000259" key="4">
    <source>
        <dbReference type="PROSITE" id="PS50850"/>
    </source>
</evidence>
<feature type="transmembrane region" description="Helical" evidence="3">
    <location>
        <begin position="247"/>
        <end position="265"/>
    </location>
</feature>
<feature type="transmembrane region" description="Helical" evidence="3">
    <location>
        <begin position="394"/>
        <end position="413"/>
    </location>
</feature>
<dbReference type="PANTHER" id="PTHR11360">
    <property type="entry name" value="MONOCARBOXYLATE TRANSPORTER"/>
    <property type="match status" value="1"/>
</dbReference>
<dbReference type="OrthoDB" id="6509908at2759"/>
<dbReference type="OMA" id="DLVWQIS"/>
<dbReference type="InterPro" id="IPR050327">
    <property type="entry name" value="Proton-linked_MCT"/>
</dbReference>
<comment type="similarity">
    <text evidence="2">Belongs to the major facilitator superfamily. Monocarboxylate porter (TC 2.A.1.13) family.</text>
</comment>
<feature type="transmembrane region" description="Helical" evidence="3">
    <location>
        <begin position="369"/>
        <end position="388"/>
    </location>
</feature>
<dbReference type="eggNOG" id="KOG2504">
    <property type="taxonomic scope" value="Eukaryota"/>
</dbReference>
<dbReference type="InterPro" id="IPR020846">
    <property type="entry name" value="MFS_dom"/>
</dbReference>
<dbReference type="EMBL" id="HE806316">
    <property type="protein sequence ID" value="CCH58832.1"/>
    <property type="molecule type" value="Genomic_DNA"/>
</dbReference>
<dbReference type="Proteomes" id="UP000002866">
    <property type="component" value="Chromosome 1"/>
</dbReference>
<comment type="subcellular location">
    <subcellularLocation>
        <location evidence="1">Membrane</location>
        <topology evidence="1">Multi-pass membrane protein</topology>
    </subcellularLocation>
</comment>
<dbReference type="InterPro" id="IPR036259">
    <property type="entry name" value="MFS_trans_sf"/>
</dbReference>
<dbReference type="GO" id="GO:0032218">
    <property type="term" value="P:riboflavin transport"/>
    <property type="evidence" value="ECO:0007669"/>
    <property type="project" value="TreeGrafter"/>
</dbReference>
<dbReference type="InterPro" id="IPR011701">
    <property type="entry name" value="MFS"/>
</dbReference>
<organism evidence="5 6">
    <name type="scientific">Henningerozyma blattae (strain ATCC 34711 / CBS 6284 / DSM 70876 / NBRC 10599 / NRRL Y-10934 / UCD 77-7)</name>
    <name type="common">Yeast</name>
    <name type="synonym">Tetrapisispora blattae</name>
    <dbReference type="NCBI Taxonomy" id="1071380"/>
    <lineage>
        <taxon>Eukaryota</taxon>
        <taxon>Fungi</taxon>
        <taxon>Dikarya</taxon>
        <taxon>Ascomycota</taxon>
        <taxon>Saccharomycotina</taxon>
        <taxon>Saccharomycetes</taxon>
        <taxon>Saccharomycetales</taxon>
        <taxon>Saccharomycetaceae</taxon>
        <taxon>Henningerozyma</taxon>
    </lineage>
</organism>
<evidence type="ECO:0000256" key="1">
    <source>
        <dbReference type="ARBA" id="ARBA00004141"/>
    </source>
</evidence>
<proteinExistence type="inferred from homology"/>
<dbReference type="RefSeq" id="XP_004178351.1">
    <property type="nucleotide sequence ID" value="XM_004178303.1"/>
</dbReference>
<name>I2GXI0_HENB6</name>